<evidence type="ECO:0000256" key="15">
    <source>
        <dbReference type="SAM" id="Coils"/>
    </source>
</evidence>
<dbReference type="InterPro" id="IPR003660">
    <property type="entry name" value="HAMP_dom"/>
</dbReference>
<dbReference type="InterPro" id="IPR003594">
    <property type="entry name" value="HATPase_dom"/>
</dbReference>
<dbReference type="PROSITE" id="PS50885">
    <property type="entry name" value="HAMP"/>
    <property type="match status" value="1"/>
</dbReference>
<evidence type="ECO:0000256" key="7">
    <source>
        <dbReference type="ARBA" id="ARBA00022692"/>
    </source>
</evidence>
<evidence type="ECO:0000256" key="10">
    <source>
        <dbReference type="ARBA" id="ARBA00022840"/>
    </source>
</evidence>
<keyword evidence="6 14" id="KW-0808">Transferase</keyword>
<dbReference type="Gene3D" id="1.20.5.1930">
    <property type="match status" value="1"/>
</dbReference>
<dbReference type="InterPro" id="IPR016380">
    <property type="entry name" value="Sig_transdc_His_kin_NarX/NarQ"/>
</dbReference>
<keyword evidence="15" id="KW-0175">Coiled coil</keyword>
<dbReference type="PANTHER" id="PTHR24421">
    <property type="entry name" value="NITRATE/NITRITE SENSOR PROTEIN NARX-RELATED"/>
    <property type="match status" value="1"/>
</dbReference>
<evidence type="ECO:0000256" key="3">
    <source>
        <dbReference type="ARBA" id="ARBA00022475"/>
    </source>
</evidence>
<evidence type="ECO:0000256" key="16">
    <source>
        <dbReference type="SAM" id="Phobius"/>
    </source>
</evidence>
<reference evidence="20" key="1">
    <citation type="journal article" date="2019" name="Int. J. Syst. Evol. Microbiol.">
        <title>The Global Catalogue of Microorganisms (GCM) 10K type strain sequencing project: providing services to taxonomists for standard genome sequencing and annotation.</title>
        <authorList>
            <consortium name="The Broad Institute Genomics Platform"/>
            <consortium name="The Broad Institute Genome Sequencing Center for Infectious Disease"/>
            <person name="Wu L."/>
            <person name="Ma J."/>
        </authorList>
    </citation>
    <scope>NUCLEOTIDE SEQUENCE [LARGE SCALE GENOMIC DNA]</scope>
    <source>
        <strain evidence="20">CGMCC 1.12923</strain>
    </source>
</reference>
<sequence length="611" mass="68696">MFSKLNRSIVYRIGLLMFAISMLAVLSMTSSVFISDSAEQDAYAVNVSGSIRMQSYRLLNTIQQNDAQTARRELAELERRLSSNTLTSGTQDHTSELSQAYQGVQHHWDHELKPLFEDAISEPIPNIEIRQAVDRFVQKLEVLVSQYQQHAEKNIARIRLIQGLALLAMALLMIIAMFILNHYIKHPLAQLTDVARQIGRGDFTGRASDSGKDELSLLGHTLNHMSEAISRSHSTMEQRVKAKTADLERSNAALEMLYDITRELHSASDNPPDFKHLLNKLAAVTSVKDVDLCLMTVAGNKPYEHIPSRDKVMPLRCIQQSCDDCLNQTPQTPDSVSFPLVHAGENYGVLVCEMMPGQTLQGWQEQLFRSVSEQIAVSLSLRSQQEQQRRLVLMHERNVIARELHDSLAQGLSYLKIQVARLQKILSQPDGINKVEPVIDELKLGLNSAYRELRELLTTFRLKMDGQDLQSAMQQSLGQLQSRTDNIQLILDFNAGNIPFSPNEEIHLLQIAREACQNAIHHSQGSRVQVSITTQGEDNKQVRLCIRDNGVGIEDPQGKLNHYGLAIMMERARNLGGELNISQPADGGTEISFAFRPACFNQTQELERHIV</sequence>
<dbReference type="EC" id="2.7.13.3" evidence="14"/>
<evidence type="ECO:0000256" key="1">
    <source>
        <dbReference type="ARBA" id="ARBA00000085"/>
    </source>
</evidence>
<dbReference type="CDD" id="cd19408">
    <property type="entry name" value="NarX_NarQ_sensor"/>
    <property type="match status" value="1"/>
</dbReference>
<dbReference type="PROSITE" id="PS50109">
    <property type="entry name" value="HIS_KIN"/>
    <property type="match status" value="1"/>
</dbReference>
<keyword evidence="9 14" id="KW-0418">Kinase</keyword>
<dbReference type="CDD" id="cd16917">
    <property type="entry name" value="HATPase_UhpB-NarQ-NarX-like"/>
    <property type="match status" value="1"/>
</dbReference>
<comment type="catalytic activity">
    <reaction evidence="1 14">
        <text>ATP + protein L-histidine = ADP + protein N-phospho-L-histidine.</text>
        <dbReference type="EC" id="2.7.13.3"/>
    </reaction>
</comment>
<evidence type="ECO:0000259" key="18">
    <source>
        <dbReference type="PROSITE" id="PS50885"/>
    </source>
</evidence>
<dbReference type="InterPro" id="IPR029095">
    <property type="entry name" value="NarX-like_N"/>
</dbReference>
<keyword evidence="8 14" id="KW-0547">Nucleotide-binding</keyword>
<dbReference type="InterPro" id="IPR005467">
    <property type="entry name" value="His_kinase_dom"/>
</dbReference>
<dbReference type="InterPro" id="IPR042295">
    <property type="entry name" value="NarX-like_N_sf"/>
</dbReference>
<feature type="transmembrane region" description="Helical" evidence="16">
    <location>
        <begin position="163"/>
        <end position="184"/>
    </location>
</feature>
<dbReference type="SUPFAM" id="SSF158472">
    <property type="entry name" value="HAMP domain-like"/>
    <property type="match status" value="1"/>
</dbReference>
<feature type="coiled-coil region" evidence="15">
    <location>
        <begin position="60"/>
        <end position="87"/>
    </location>
</feature>
<name>A0ABQ1RTR6_9ALTE</name>
<accession>A0ABQ1RTR6</accession>
<keyword evidence="20" id="KW-1185">Reference proteome</keyword>
<dbReference type="Pfam" id="PF07730">
    <property type="entry name" value="HisKA_3"/>
    <property type="match status" value="1"/>
</dbReference>
<dbReference type="PIRSF" id="PIRSF003167">
    <property type="entry name" value="STHK_NarX/NarQ"/>
    <property type="match status" value="1"/>
</dbReference>
<evidence type="ECO:0000256" key="2">
    <source>
        <dbReference type="ARBA" id="ARBA00004429"/>
    </source>
</evidence>
<evidence type="ECO:0000259" key="17">
    <source>
        <dbReference type="PROSITE" id="PS50109"/>
    </source>
</evidence>
<evidence type="ECO:0000256" key="12">
    <source>
        <dbReference type="ARBA" id="ARBA00023012"/>
    </source>
</evidence>
<dbReference type="SMART" id="SM00304">
    <property type="entry name" value="HAMP"/>
    <property type="match status" value="1"/>
</dbReference>
<evidence type="ECO:0000313" key="20">
    <source>
        <dbReference type="Proteomes" id="UP000614272"/>
    </source>
</evidence>
<keyword evidence="12 14" id="KW-0902">Two-component regulatory system</keyword>
<proteinExistence type="predicted"/>
<feature type="domain" description="HAMP" evidence="18">
    <location>
        <begin position="182"/>
        <end position="234"/>
    </location>
</feature>
<dbReference type="RefSeq" id="WP_099036614.1">
    <property type="nucleotide sequence ID" value="NZ_BMGJ01000020.1"/>
</dbReference>
<dbReference type="PANTHER" id="PTHR24421:SF10">
    <property type="entry name" value="NITRATE_NITRITE SENSOR PROTEIN NARQ"/>
    <property type="match status" value="1"/>
</dbReference>
<protein>
    <recommendedName>
        <fullName evidence="14">Sensor protein</fullName>
        <ecNumber evidence="14">2.7.13.3</ecNumber>
    </recommendedName>
</protein>
<evidence type="ECO:0000256" key="6">
    <source>
        <dbReference type="ARBA" id="ARBA00022679"/>
    </source>
</evidence>
<feature type="domain" description="Histidine kinase" evidence="17">
    <location>
        <begin position="399"/>
        <end position="599"/>
    </location>
</feature>
<organism evidence="19 20">
    <name type="scientific">Lacimicrobium alkaliphilum</name>
    <dbReference type="NCBI Taxonomy" id="1526571"/>
    <lineage>
        <taxon>Bacteria</taxon>
        <taxon>Pseudomonadati</taxon>
        <taxon>Pseudomonadota</taxon>
        <taxon>Gammaproteobacteria</taxon>
        <taxon>Alteromonadales</taxon>
        <taxon>Alteromonadaceae</taxon>
        <taxon>Lacimicrobium</taxon>
    </lineage>
</organism>
<keyword evidence="5" id="KW-0597">Phosphoprotein</keyword>
<dbReference type="SUPFAM" id="SSF55781">
    <property type="entry name" value="GAF domain-like"/>
    <property type="match status" value="1"/>
</dbReference>
<dbReference type="Gene3D" id="3.30.565.10">
    <property type="entry name" value="Histidine kinase-like ATPase, C-terminal domain"/>
    <property type="match status" value="1"/>
</dbReference>
<dbReference type="Gene3D" id="1.20.120.960">
    <property type="entry name" value="Histidine kinase NarX, sensor domain"/>
    <property type="match status" value="1"/>
</dbReference>
<keyword evidence="4 14" id="KW-0997">Cell inner membrane</keyword>
<dbReference type="GO" id="GO:0016301">
    <property type="term" value="F:kinase activity"/>
    <property type="evidence" value="ECO:0007669"/>
    <property type="project" value="UniProtKB-KW"/>
</dbReference>
<dbReference type="Gene3D" id="1.10.8.500">
    <property type="entry name" value="HAMP domain in histidine kinase"/>
    <property type="match status" value="1"/>
</dbReference>
<comment type="caution">
    <text evidence="19">The sequence shown here is derived from an EMBL/GenBank/DDBJ whole genome shotgun (WGS) entry which is preliminary data.</text>
</comment>
<keyword evidence="10 14" id="KW-0067">ATP-binding</keyword>
<dbReference type="InterPro" id="IPR050482">
    <property type="entry name" value="Sensor_HK_TwoCompSys"/>
</dbReference>
<evidence type="ECO:0000256" key="5">
    <source>
        <dbReference type="ARBA" id="ARBA00022553"/>
    </source>
</evidence>
<keyword evidence="13 14" id="KW-0472">Membrane</keyword>
<dbReference type="Pfam" id="PF02518">
    <property type="entry name" value="HATPase_c"/>
    <property type="match status" value="1"/>
</dbReference>
<evidence type="ECO:0000256" key="13">
    <source>
        <dbReference type="ARBA" id="ARBA00023136"/>
    </source>
</evidence>
<gene>
    <name evidence="19" type="primary">narX</name>
    <name evidence="19" type="ORF">GCM10011357_36050</name>
</gene>
<evidence type="ECO:0000313" key="19">
    <source>
        <dbReference type="EMBL" id="GGD77758.1"/>
    </source>
</evidence>
<evidence type="ECO:0000256" key="4">
    <source>
        <dbReference type="ARBA" id="ARBA00022519"/>
    </source>
</evidence>
<evidence type="ECO:0000256" key="8">
    <source>
        <dbReference type="ARBA" id="ARBA00022741"/>
    </source>
</evidence>
<dbReference type="CDD" id="cd06225">
    <property type="entry name" value="HAMP"/>
    <property type="match status" value="1"/>
</dbReference>
<dbReference type="SUPFAM" id="SSF55874">
    <property type="entry name" value="ATPase domain of HSP90 chaperone/DNA topoisomerase II/histidine kinase"/>
    <property type="match status" value="1"/>
</dbReference>
<dbReference type="SMART" id="SM00387">
    <property type="entry name" value="HATPase_c"/>
    <property type="match status" value="1"/>
</dbReference>
<keyword evidence="7 16" id="KW-0812">Transmembrane</keyword>
<dbReference type="InterPro" id="IPR011712">
    <property type="entry name" value="Sig_transdc_His_kin_sub3_dim/P"/>
</dbReference>
<evidence type="ECO:0000256" key="9">
    <source>
        <dbReference type="ARBA" id="ARBA00022777"/>
    </source>
</evidence>
<dbReference type="Pfam" id="PF00672">
    <property type="entry name" value="HAMP"/>
    <property type="match status" value="1"/>
</dbReference>
<comment type="subcellular location">
    <subcellularLocation>
        <location evidence="2">Cell inner membrane</location>
        <topology evidence="2">Multi-pass membrane protein</topology>
    </subcellularLocation>
</comment>
<dbReference type="EMBL" id="BMGJ01000020">
    <property type="protein sequence ID" value="GGD77758.1"/>
    <property type="molecule type" value="Genomic_DNA"/>
</dbReference>
<keyword evidence="3 14" id="KW-1003">Cell membrane</keyword>
<evidence type="ECO:0000256" key="14">
    <source>
        <dbReference type="PIRNR" id="PIRNR003167"/>
    </source>
</evidence>
<feature type="transmembrane region" description="Helical" evidence="16">
    <location>
        <begin position="12"/>
        <end position="34"/>
    </location>
</feature>
<evidence type="ECO:0000256" key="11">
    <source>
        <dbReference type="ARBA" id="ARBA00022989"/>
    </source>
</evidence>
<dbReference type="InterPro" id="IPR036890">
    <property type="entry name" value="HATPase_C_sf"/>
</dbReference>
<dbReference type="Proteomes" id="UP000614272">
    <property type="component" value="Unassembled WGS sequence"/>
</dbReference>
<keyword evidence="11 16" id="KW-1133">Transmembrane helix</keyword>
<dbReference type="Pfam" id="PF13675">
    <property type="entry name" value="PilJ"/>
    <property type="match status" value="1"/>
</dbReference>